<evidence type="ECO:0000256" key="3">
    <source>
        <dbReference type="ARBA" id="ARBA00013184"/>
    </source>
</evidence>
<dbReference type="GO" id="GO:0003712">
    <property type="term" value="F:transcription coregulator activity"/>
    <property type="evidence" value="ECO:0007669"/>
    <property type="project" value="TreeGrafter"/>
</dbReference>
<keyword evidence="7" id="KW-0862">Zinc</keyword>
<dbReference type="GO" id="GO:0005634">
    <property type="term" value="C:nucleus"/>
    <property type="evidence" value="ECO:0007669"/>
    <property type="project" value="UniProtKB-SubCell"/>
</dbReference>
<dbReference type="InterPro" id="IPR002717">
    <property type="entry name" value="HAT_MYST-type"/>
</dbReference>
<keyword evidence="4" id="KW-0808">Transferase</keyword>
<evidence type="ECO:0000256" key="12">
    <source>
        <dbReference type="RuleBase" id="RU361211"/>
    </source>
</evidence>
<keyword evidence="9" id="KW-0007">Acetylation</keyword>
<dbReference type="InterPro" id="IPR036388">
    <property type="entry name" value="WH-like_DNA-bd_sf"/>
</dbReference>
<keyword evidence="5" id="KW-0479">Metal-binding</keyword>
<dbReference type="GO" id="GO:0008270">
    <property type="term" value="F:zinc ion binding"/>
    <property type="evidence" value="ECO:0007669"/>
    <property type="project" value="UniProtKB-KW"/>
</dbReference>
<evidence type="ECO:0000313" key="14">
    <source>
        <dbReference type="EMBL" id="KAF9453433.1"/>
    </source>
</evidence>
<evidence type="ECO:0000256" key="6">
    <source>
        <dbReference type="ARBA" id="ARBA00022771"/>
    </source>
</evidence>
<evidence type="ECO:0000256" key="11">
    <source>
        <dbReference type="PIRSR" id="PIRSR602717-51"/>
    </source>
</evidence>
<dbReference type="PANTHER" id="PTHR10615:SF161">
    <property type="entry name" value="HISTONE ACETYLTRANSFERASE KAT7"/>
    <property type="match status" value="1"/>
</dbReference>
<evidence type="ECO:0000256" key="10">
    <source>
        <dbReference type="ARBA" id="ARBA00023242"/>
    </source>
</evidence>
<evidence type="ECO:0000256" key="2">
    <source>
        <dbReference type="ARBA" id="ARBA00010107"/>
    </source>
</evidence>
<dbReference type="GO" id="GO:0003682">
    <property type="term" value="F:chromatin binding"/>
    <property type="evidence" value="ECO:0007669"/>
    <property type="project" value="TreeGrafter"/>
</dbReference>
<evidence type="ECO:0000256" key="4">
    <source>
        <dbReference type="ARBA" id="ARBA00022679"/>
    </source>
</evidence>
<name>A0A9P5XM96_9AGAR</name>
<evidence type="ECO:0000256" key="5">
    <source>
        <dbReference type="ARBA" id="ARBA00022723"/>
    </source>
</evidence>
<comment type="catalytic activity">
    <reaction evidence="12">
        <text>L-lysyl-[protein] + acetyl-CoA = N(6)-acetyl-L-lysyl-[protein] + CoA + H(+)</text>
        <dbReference type="Rhea" id="RHEA:45948"/>
        <dbReference type="Rhea" id="RHEA-COMP:9752"/>
        <dbReference type="Rhea" id="RHEA-COMP:10731"/>
        <dbReference type="ChEBI" id="CHEBI:15378"/>
        <dbReference type="ChEBI" id="CHEBI:29969"/>
        <dbReference type="ChEBI" id="CHEBI:57287"/>
        <dbReference type="ChEBI" id="CHEBI:57288"/>
        <dbReference type="ChEBI" id="CHEBI:61930"/>
        <dbReference type="EC" id="2.3.1.48"/>
    </reaction>
</comment>
<dbReference type="OrthoDB" id="787137at2759"/>
<dbReference type="GO" id="GO:0006357">
    <property type="term" value="P:regulation of transcription by RNA polymerase II"/>
    <property type="evidence" value="ECO:0007669"/>
    <property type="project" value="TreeGrafter"/>
</dbReference>
<dbReference type="GO" id="GO:0031507">
    <property type="term" value="P:heterochromatin formation"/>
    <property type="evidence" value="ECO:0007669"/>
    <property type="project" value="UniProtKB-ARBA"/>
</dbReference>
<proteinExistence type="inferred from homology"/>
<dbReference type="Proteomes" id="UP000807342">
    <property type="component" value="Unassembled WGS sequence"/>
</dbReference>
<feature type="domain" description="MYST-type HAT" evidence="13">
    <location>
        <begin position="33"/>
        <end position="246"/>
    </location>
</feature>
<evidence type="ECO:0000313" key="15">
    <source>
        <dbReference type="Proteomes" id="UP000807342"/>
    </source>
</evidence>
<evidence type="ECO:0000256" key="8">
    <source>
        <dbReference type="ARBA" id="ARBA00022853"/>
    </source>
</evidence>
<dbReference type="Gene3D" id="1.10.10.10">
    <property type="entry name" value="Winged helix-like DNA-binding domain superfamily/Winged helix DNA-binding domain"/>
    <property type="match status" value="1"/>
</dbReference>
<feature type="active site" description="Proton donor/acceptor" evidence="11">
    <location>
        <position position="211"/>
    </location>
</feature>
<dbReference type="PROSITE" id="PS51726">
    <property type="entry name" value="MYST_HAT"/>
    <property type="match status" value="1"/>
</dbReference>
<keyword evidence="8" id="KW-0156">Chromatin regulator</keyword>
<accession>A0A9P5XM96</accession>
<keyword evidence="15" id="KW-1185">Reference proteome</keyword>
<dbReference type="InterPro" id="IPR016181">
    <property type="entry name" value="Acyl_CoA_acyltransferase"/>
</dbReference>
<dbReference type="EC" id="2.3.1.48" evidence="3 12"/>
<organism evidence="14 15">
    <name type="scientific">Macrolepiota fuliginosa MF-IS2</name>
    <dbReference type="NCBI Taxonomy" id="1400762"/>
    <lineage>
        <taxon>Eukaryota</taxon>
        <taxon>Fungi</taxon>
        <taxon>Dikarya</taxon>
        <taxon>Basidiomycota</taxon>
        <taxon>Agaricomycotina</taxon>
        <taxon>Agaricomycetes</taxon>
        <taxon>Agaricomycetidae</taxon>
        <taxon>Agaricales</taxon>
        <taxon>Agaricineae</taxon>
        <taxon>Agaricaceae</taxon>
        <taxon>Macrolepiota</taxon>
    </lineage>
</organism>
<dbReference type="GO" id="GO:0004402">
    <property type="term" value="F:histone acetyltransferase activity"/>
    <property type="evidence" value="ECO:0007669"/>
    <property type="project" value="InterPro"/>
</dbReference>
<dbReference type="PANTHER" id="PTHR10615">
    <property type="entry name" value="HISTONE ACETYLTRANSFERASE"/>
    <property type="match status" value="1"/>
</dbReference>
<gene>
    <name evidence="14" type="ORF">P691DRAFT_792511</name>
</gene>
<dbReference type="FunFam" id="3.30.60.60:FF:000001">
    <property type="entry name" value="Histone acetyltransferase"/>
    <property type="match status" value="1"/>
</dbReference>
<dbReference type="EMBL" id="MU151061">
    <property type="protein sequence ID" value="KAF9453433.1"/>
    <property type="molecule type" value="Genomic_DNA"/>
</dbReference>
<dbReference type="Pfam" id="PF17772">
    <property type="entry name" value="zf-MYST"/>
    <property type="match status" value="1"/>
</dbReference>
<dbReference type="FunFam" id="3.40.630.30:FF:000001">
    <property type="entry name" value="Histone acetyltransferase"/>
    <property type="match status" value="1"/>
</dbReference>
<evidence type="ECO:0000256" key="9">
    <source>
        <dbReference type="ARBA" id="ARBA00022990"/>
    </source>
</evidence>
<comment type="caution">
    <text evidence="14">The sequence shown here is derived from an EMBL/GenBank/DDBJ whole genome shotgun (WGS) entry which is preliminary data.</text>
</comment>
<dbReference type="Gene3D" id="3.40.630.30">
    <property type="match status" value="1"/>
</dbReference>
<comment type="similarity">
    <text evidence="2 12">Belongs to the MYST (SAS/MOZ) family.</text>
</comment>
<dbReference type="Gene3D" id="3.30.60.60">
    <property type="entry name" value="N-acetyl transferase-like"/>
    <property type="match status" value="1"/>
</dbReference>
<dbReference type="InterPro" id="IPR050603">
    <property type="entry name" value="MYST_HAT"/>
</dbReference>
<evidence type="ECO:0000259" key="13">
    <source>
        <dbReference type="PROSITE" id="PS51726"/>
    </source>
</evidence>
<dbReference type="AlphaFoldDB" id="A0A9P5XM96"/>
<evidence type="ECO:0000256" key="1">
    <source>
        <dbReference type="ARBA" id="ARBA00004123"/>
    </source>
</evidence>
<sequence length="246" mass="29091">MFDGILNVEDRDTTKTIITNHDKQLFERSRLEAETLRIKTIRFGQYDIKTWYDAPFPEEYASIPDGRMWICEFCLKYMKSRFQAMRHRLKCKVRHPPGDEIYRDGVISIFEVDGRKNKIYCQNLCLLSKMFLDHKSLFYDVEPFLFYVITEVDDFGARFVGYFSKEKRSLKDYNLSCIMTLPVRQRQGWGNLLIDFSYLLSKVEQRTGSPEKPLSSLGALGYRNYWTLAVMRYLEHAPDHPRLEGA</sequence>
<keyword evidence="10 12" id="KW-0539">Nucleus</keyword>
<reference evidence="14" key="1">
    <citation type="submission" date="2020-11" db="EMBL/GenBank/DDBJ databases">
        <authorList>
            <consortium name="DOE Joint Genome Institute"/>
            <person name="Ahrendt S."/>
            <person name="Riley R."/>
            <person name="Andreopoulos W."/>
            <person name="Labutti K."/>
            <person name="Pangilinan J."/>
            <person name="Ruiz-Duenas F.J."/>
            <person name="Barrasa J.M."/>
            <person name="Sanchez-Garcia M."/>
            <person name="Camarero S."/>
            <person name="Miyauchi S."/>
            <person name="Serrano A."/>
            <person name="Linde D."/>
            <person name="Babiker R."/>
            <person name="Drula E."/>
            <person name="Ayuso-Fernandez I."/>
            <person name="Pacheco R."/>
            <person name="Padilla G."/>
            <person name="Ferreira P."/>
            <person name="Barriuso J."/>
            <person name="Kellner H."/>
            <person name="Castanera R."/>
            <person name="Alfaro M."/>
            <person name="Ramirez L."/>
            <person name="Pisabarro A.G."/>
            <person name="Kuo A."/>
            <person name="Tritt A."/>
            <person name="Lipzen A."/>
            <person name="He G."/>
            <person name="Yan M."/>
            <person name="Ng V."/>
            <person name="Cullen D."/>
            <person name="Martin F."/>
            <person name="Rosso M.-N."/>
            <person name="Henrissat B."/>
            <person name="Hibbett D."/>
            <person name="Martinez A.T."/>
            <person name="Grigoriev I.V."/>
        </authorList>
    </citation>
    <scope>NUCLEOTIDE SEQUENCE</scope>
    <source>
        <strain evidence="14">MF-IS2</strain>
    </source>
</reference>
<evidence type="ECO:0000256" key="7">
    <source>
        <dbReference type="ARBA" id="ARBA00022833"/>
    </source>
</evidence>
<dbReference type="Pfam" id="PF01853">
    <property type="entry name" value="MOZ_SAS"/>
    <property type="match status" value="1"/>
</dbReference>
<protein>
    <recommendedName>
        <fullName evidence="3 12">Histone acetyltransferase</fullName>
        <ecNumber evidence="3 12">2.3.1.48</ecNumber>
    </recommendedName>
</protein>
<comment type="subcellular location">
    <subcellularLocation>
        <location evidence="1 12">Nucleus</location>
    </subcellularLocation>
</comment>
<dbReference type="GO" id="GO:1990467">
    <property type="term" value="C:NuA3a histone acetyltransferase complex"/>
    <property type="evidence" value="ECO:0007669"/>
    <property type="project" value="TreeGrafter"/>
</dbReference>
<keyword evidence="6" id="KW-0863">Zinc-finger</keyword>
<dbReference type="InterPro" id="IPR040706">
    <property type="entry name" value="Zf-MYST"/>
</dbReference>
<dbReference type="SUPFAM" id="SSF55729">
    <property type="entry name" value="Acyl-CoA N-acyltransferases (Nat)"/>
    <property type="match status" value="1"/>
</dbReference>